<sequence>MDEPNPLREINPEPPPVPLDEAARAEIAALVDRQRRARGLLMQVITFAGGQVEDAMKRLPKGARGRINEVARTALERSYEVASGTGGRWEGDRANKAFAALSGALGGLGGLPTALAELPVATTVIFRAVQGVAAQNGEDPRSVETRLECLRVFGSGGPGEEDDGIDTSFLGARLSLTGPAVHRLIAAVAPRFAAVLGQKLAAGAVPLIGAAAGAGTNYAFIDYYVEMAHVHFGLRRLARGYGEAQVLEEFHKVLAERSRPAVRAG</sequence>
<dbReference type="EMBL" id="RDRB01000002">
    <property type="protein sequence ID" value="ROU03500.1"/>
    <property type="molecule type" value="Genomic_DNA"/>
</dbReference>
<dbReference type="RefSeq" id="WP_123641034.1">
    <property type="nucleotide sequence ID" value="NZ_ML119082.1"/>
</dbReference>
<gene>
    <name evidence="1" type="ORF">EAT49_04175</name>
</gene>
<dbReference type="InterPro" id="IPR024787">
    <property type="entry name" value="EcsC"/>
</dbReference>
<dbReference type="Pfam" id="PF12787">
    <property type="entry name" value="EcsC"/>
    <property type="match status" value="1"/>
</dbReference>
<dbReference type="PANTHER" id="PTHR41260">
    <property type="entry name" value="PROTEIN ECSC"/>
    <property type="match status" value="1"/>
</dbReference>
<comment type="caution">
    <text evidence="1">The sequence shown here is derived from an EMBL/GenBank/DDBJ whole genome shotgun (WGS) entry which is preliminary data.</text>
</comment>
<dbReference type="Proteomes" id="UP000268016">
    <property type="component" value="Unassembled WGS sequence"/>
</dbReference>
<proteinExistence type="predicted"/>
<evidence type="ECO:0000313" key="2">
    <source>
        <dbReference type="Proteomes" id="UP000268016"/>
    </source>
</evidence>
<dbReference type="PANTHER" id="PTHR41260:SF1">
    <property type="entry name" value="PROTEIN ECSC"/>
    <property type="match status" value="1"/>
</dbReference>
<dbReference type="OrthoDB" id="7569638at2"/>
<accession>A0A3N2R7P2</accession>
<name>A0A3N2R7P2_9RHOB</name>
<organism evidence="1 2">
    <name type="scientific">Histidinibacterium lentulum</name>
    <dbReference type="NCBI Taxonomy" id="2480588"/>
    <lineage>
        <taxon>Bacteria</taxon>
        <taxon>Pseudomonadati</taxon>
        <taxon>Pseudomonadota</taxon>
        <taxon>Alphaproteobacteria</taxon>
        <taxon>Rhodobacterales</taxon>
        <taxon>Paracoccaceae</taxon>
        <taxon>Histidinibacterium</taxon>
    </lineage>
</organism>
<reference evidence="1 2" key="1">
    <citation type="submission" date="2018-10" db="EMBL/GenBank/DDBJ databases">
        <title>Histidinibacterium lentulum gen. nov., sp. nov., a marine bacterium from the culture broth of Picochlorum sp. 122.</title>
        <authorList>
            <person name="Wang G."/>
        </authorList>
    </citation>
    <scope>NUCLEOTIDE SEQUENCE [LARGE SCALE GENOMIC DNA]</scope>
    <source>
        <strain evidence="1 2">B17</strain>
    </source>
</reference>
<dbReference type="AlphaFoldDB" id="A0A3N2R7P2"/>
<keyword evidence="2" id="KW-1185">Reference proteome</keyword>
<evidence type="ECO:0000313" key="1">
    <source>
        <dbReference type="EMBL" id="ROU03500.1"/>
    </source>
</evidence>
<protein>
    <submittedName>
        <fullName evidence="1">Protein EcsC</fullName>
    </submittedName>
</protein>